<organism evidence="1 2">
    <name type="scientific">Gordonia phage Dexdert</name>
    <dbReference type="NCBI Taxonomy" id="2794946"/>
    <lineage>
        <taxon>Viruses</taxon>
        <taxon>Duplodnaviria</taxon>
        <taxon>Heunggongvirae</taxon>
        <taxon>Uroviricota</taxon>
        <taxon>Caudoviricetes</taxon>
        <taxon>Stackebrandtviridae</taxon>
        <taxon>Schenleyvirinae</taxon>
        <taxon>Dexdertvirus</taxon>
        <taxon>Dexdertvirus dexdert</taxon>
    </lineage>
</organism>
<name>A0A7T1KS37_9CAUD</name>
<dbReference type="Proteomes" id="UP000594842">
    <property type="component" value="Segment"/>
</dbReference>
<gene>
    <name evidence="1" type="primary">47</name>
    <name evidence="1" type="ORF">SEA_DEXDERT_47</name>
</gene>
<dbReference type="GeneID" id="63025921"/>
<dbReference type="KEGG" id="vg:63025921"/>
<accession>A0A7T1KS37</accession>
<protein>
    <submittedName>
        <fullName evidence="1">Uncharacterized protein</fullName>
    </submittedName>
</protein>
<keyword evidence="2" id="KW-1185">Reference proteome</keyword>
<sequence>MSGDDQASDGLFAALQRFVSWISDPDVTPPDQQEVEQLVALATDLVDRKNIRRQVILALLNADNFTTPIPLAGMPAIAEPLVEYITNGPTKEQENTNG</sequence>
<dbReference type="EMBL" id="MW314849">
    <property type="protein sequence ID" value="QPO17044.1"/>
    <property type="molecule type" value="Genomic_DNA"/>
</dbReference>
<evidence type="ECO:0000313" key="2">
    <source>
        <dbReference type="Proteomes" id="UP000594842"/>
    </source>
</evidence>
<proteinExistence type="predicted"/>
<reference evidence="1 2" key="1">
    <citation type="submission" date="2020-12" db="EMBL/GenBank/DDBJ databases">
        <authorList>
            <person name="Kaganovsky A.M."/>
            <person name="Abad L.A."/>
            <person name="Hancock A.M."/>
            <person name="Wiggins Z.F."/>
            <person name="Bellamy Z.J."/>
            <person name="Moore L.A."/>
            <person name="Neal J.P."/>
            <person name="Poydras T.E."/>
            <person name="Timmer K."/>
            <person name="DeJong R."/>
            <person name="Gissendanner C.R."/>
            <person name="Findley A.M."/>
            <person name="Garlena R.A."/>
            <person name="Russell D.A."/>
            <person name="Jacobs-Sera D."/>
            <person name="Hatfull G.F."/>
        </authorList>
    </citation>
    <scope>NUCLEOTIDE SEQUENCE [LARGE SCALE GENOMIC DNA]</scope>
</reference>
<dbReference type="RefSeq" id="YP_010001427.1">
    <property type="nucleotide sequence ID" value="NC_053210.1"/>
</dbReference>
<evidence type="ECO:0000313" key="1">
    <source>
        <dbReference type="EMBL" id="QPO17044.1"/>
    </source>
</evidence>